<dbReference type="EMBL" id="PYGK01000005">
    <property type="protein sequence ID" value="PSL30944.1"/>
    <property type="molecule type" value="Genomic_DNA"/>
</dbReference>
<dbReference type="OrthoDB" id="678474at2"/>
<sequence>MATKINRREEIIARLFAEGKAEIMDSPEAIAQRESLDEYMEEARREYLRKAHASQIEASRFIITS</sequence>
<keyword evidence="2" id="KW-1185">Reference proteome</keyword>
<dbReference type="RefSeq" id="WP_106602775.1">
    <property type="nucleotide sequence ID" value="NZ_PYGK01000005.1"/>
</dbReference>
<organism evidence="1 2">
    <name type="scientific">Chitinophaga ginsengisoli</name>
    <dbReference type="NCBI Taxonomy" id="363837"/>
    <lineage>
        <taxon>Bacteria</taxon>
        <taxon>Pseudomonadati</taxon>
        <taxon>Bacteroidota</taxon>
        <taxon>Chitinophagia</taxon>
        <taxon>Chitinophagales</taxon>
        <taxon>Chitinophagaceae</taxon>
        <taxon>Chitinophaga</taxon>
    </lineage>
</organism>
<name>A0A2P8GAF2_9BACT</name>
<dbReference type="Proteomes" id="UP000240978">
    <property type="component" value="Unassembled WGS sequence"/>
</dbReference>
<comment type="caution">
    <text evidence="1">The sequence shown here is derived from an EMBL/GenBank/DDBJ whole genome shotgun (WGS) entry which is preliminary data.</text>
</comment>
<evidence type="ECO:0000313" key="2">
    <source>
        <dbReference type="Proteomes" id="UP000240978"/>
    </source>
</evidence>
<accession>A0A2P8GAF2</accession>
<gene>
    <name evidence="1" type="ORF">CLV42_105305</name>
</gene>
<proteinExistence type="predicted"/>
<protein>
    <submittedName>
        <fullName evidence="1">Uncharacterized protein</fullName>
    </submittedName>
</protein>
<evidence type="ECO:0000313" key="1">
    <source>
        <dbReference type="EMBL" id="PSL30944.1"/>
    </source>
</evidence>
<dbReference type="AlphaFoldDB" id="A0A2P8GAF2"/>
<reference evidence="1 2" key="1">
    <citation type="submission" date="2018-03" db="EMBL/GenBank/DDBJ databases">
        <title>Genomic Encyclopedia of Archaeal and Bacterial Type Strains, Phase II (KMG-II): from individual species to whole genera.</title>
        <authorList>
            <person name="Goeker M."/>
        </authorList>
    </citation>
    <scope>NUCLEOTIDE SEQUENCE [LARGE SCALE GENOMIC DNA]</scope>
    <source>
        <strain evidence="1 2">DSM 18107</strain>
    </source>
</reference>